<evidence type="ECO:0000313" key="2">
    <source>
        <dbReference type="Proteomes" id="UP000242180"/>
    </source>
</evidence>
<name>A0A1X2HST3_SYNRA</name>
<dbReference type="OrthoDB" id="2272123at2759"/>
<dbReference type="OMA" id="YSMSYHR"/>
<gene>
    <name evidence="1" type="ORF">BCR43DRAFT_481908</name>
</gene>
<accession>A0A1X2HST3</accession>
<dbReference type="EMBL" id="MCGN01000001">
    <property type="protein sequence ID" value="ORZ02652.1"/>
    <property type="molecule type" value="Genomic_DNA"/>
</dbReference>
<dbReference type="InParanoid" id="A0A1X2HST3"/>
<comment type="caution">
    <text evidence="1">The sequence shown here is derived from an EMBL/GenBank/DDBJ whole genome shotgun (WGS) entry which is preliminary data.</text>
</comment>
<sequence>MDLNICLYCETRLPDESTSFCSVACEAQEAAKSYSARPEYYFPKVNTETQITQSLITKTKPTTTAYSPPMVPSSYSMSYHRRRSFYYSREAEHVLLGSASTSSLSSLESAASSASSTSSTASFESFSKYNMHFYSHNHPAFVNNFNIS</sequence>
<dbReference type="Proteomes" id="UP000242180">
    <property type="component" value="Unassembled WGS sequence"/>
</dbReference>
<organism evidence="1 2">
    <name type="scientific">Syncephalastrum racemosum</name>
    <name type="common">Filamentous fungus</name>
    <dbReference type="NCBI Taxonomy" id="13706"/>
    <lineage>
        <taxon>Eukaryota</taxon>
        <taxon>Fungi</taxon>
        <taxon>Fungi incertae sedis</taxon>
        <taxon>Mucoromycota</taxon>
        <taxon>Mucoromycotina</taxon>
        <taxon>Mucoromycetes</taxon>
        <taxon>Mucorales</taxon>
        <taxon>Syncephalastraceae</taxon>
        <taxon>Syncephalastrum</taxon>
    </lineage>
</organism>
<dbReference type="AlphaFoldDB" id="A0A1X2HST3"/>
<protein>
    <submittedName>
        <fullName evidence="1">Uncharacterized protein</fullName>
    </submittedName>
</protein>
<reference evidence="1 2" key="1">
    <citation type="submission" date="2016-07" db="EMBL/GenBank/DDBJ databases">
        <title>Pervasive Adenine N6-methylation of Active Genes in Fungi.</title>
        <authorList>
            <consortium name="DOE Joint Genome Institute"/>
            <person name="Mondo S.J."/>
            <person name="Dannebaum R.O."/>
            <person name="Kuo R.C."/>
            <person name="Labutti K."/>
            <person name="Haridas S."/>
            <person name="Kuo A."/>
            <person name="Salamov A."/>
            <person name="Ahrendt S.R."/>
            <person name="Lipzen A."/>
            <person name="Sullivan W."/>
            <person name="Andreopoulos W.B."/>
            <person name="Clum A."/>
            <person name="Lindquist E."/>
            <person name="Daum C."/>
            <person name="Ramamoorthy G.K."/>
            <person name="Gryganskyi A."/>
            <person name="Culley D."/>
            <person name="Magnuson J.K."/>
            <person name="James T.Y."/>
            <person name="O'Malley M.A."/>
            <person name="Stajich J.E."/>
            <person name="Spatafora J.W."/>
            <person name="Visel A."/>
            <person name="Grigoriev I.V."/>
        </authorList>
    </citation>
    <scope>NUCLEOTIDE SEQUENCE [LARGE SCALE GENOMIC DNA]</scope>
    <source>
        <strain evidence="1 2">NRRL 2496</strain>
    </source>
</reference>
<proteinExistence type="predicted"/>
<evidence type="ECO:0000313" key="1">
    <source>
        <dbReference type="EMBL" id="ORZ02652.1"/>
    </source>
</evidence>
<keyword evidence="2" id="KW-1185">Reference proteome</keyword>